<feature type="transmembrane region" description="Helical" evidence="1">
    <location>
        <begin position="87"/>
        <end position="108"/>
    </location>
</feature>
<dbReference type="RefSeq" id="WP_367887618.1">
    <property type="nucleotide sequence ID" value="NZ_CP130612.1"/>
</dbReference>
<keyword evidence="1" id="KW-1133">Transmembrane helix</keyword>
<proteinExistence type="predicted"/>
<dbReference type="Proteomes" id="UP001229955">
    <property type="component" value="Chromosome"/>
</dbReference>
<dbReference type="KEGG" id="pspc:Strain318_001210"/>
<keyword evidence="1" id="KW-0812">Transmembrane</keyword>
<organism evidence="2">
    <name type="scientific">Pseudogemmatithrix spongiicola</name>
    <dbReference type="NCBI Taxonomy" id="3062599"/>
    <lineage>
        <taxon>Bacteria</taxon>
        <taxon>Pseudomonadati</taxon>
        <taxon>Gemmatimonadota</taxon>
        <taxon>Gemmatimonadia</taxon>
        <taxon>Gemmatimonadales</taxon>
        <taxon>Gemmatimonadaceae</taxon>
        <taxon>Pseudogemmatithrix</taxon>
    </lineage>
</organism>
<evidence type="ECO:0000313" key="3">
    <source>
        <dbReference type="EMBL" id="WKW14849.1"/>
    </source>
</evidence>
<sequence length="114" mass="11689">MRKPGLGIWFGALLLALVLGTYAFDWLAVPVIAAAFAWIRRDDASVPLLASVAGAASWMALLVWQSMTGSVTEVARVVGEAMQVGGGPLLGLTIAFPALLAGAAAGLVRGVRQG</sequence>
<protein>
    <submittedName>
        <fullName evidence="2">Uncharacterized protein</fullName>
    </submittedName>
</protein>
<evidence type="ECO:0000256" key="1">
    <source>
        <dbReference type="SAM" id="Phobius"/>
    </source>
</evidence>
<accession>A0AA49Q4N7</accession>
<evidence type="ECO:0000313" key="2">
    <source>
        <dbReference type="EMBL" id="WKW11939.1"/>
    </source>
</evidence>
<accession>A0AA49Q7M0</accession>
<dbReference type="AlphaFoldDB" id="A0AA49Q4N7"/>
<gene>
    <name evidence="2" type="ORF">Strain138_001210</name>
    <name evidence="3" type="ORF">Strain318_001210</name>
</gene>
<reference evidence="2" key="1">
    <citation type="submission" date="2023-07" db="EMBL/GenBank/DDBJ databases">
        <authorList>
            <person name="Haufschild T."/>
            <person name="Kallscheuer N."/>
            <person name="Hammer J."/>
            <person name="Kohn T."/>
            <person name="Kabuu M."/>
            <person name="Jogler M."/>
            <person name="Wohfarth N."/>
            <person name="Heuer A."/>
            <person name="Rohde M."/>
            <person name="van Teeseling M.C.F."/>
            <person name="Jogler C."/>
        </authorList>
    </citation>
    <scope>NUCLEOTIDE SEQUENCE</scope>
    <source>
        <strain evidence="2">Strain 138</strain>
        <strain evidence="3">Strain 318</strain>
    </source>
</reference>
<feature type="transmembrane region" description="Helical" evidence="1">
    <location>
        <begin position="6"/>
        <end position="39"/>
    </location>
</feature>
<evidence type="ECO:0000313" key="4">
    <source>
        <dbReference type="Proteomes" id="UP001229955"/>
    </source>
</evidence>
<dbReference type="EMBL" id="CP130612">
    <property type="protein sequence ID" value="WKW11939.1"/>
    <property type="molecule type" value="Genomic_DNA"/>
</dbReference>
<name>A0AA49Q4N7_9BACT</name>
<dbReference type="EMBL" id="CP130613">
    <property type="protein sequence ID" value="WKW14849.1"/>
    <property type="molecule type" value="Genomic_DNA"/>
</dbReference>
<keyword evidence="1" id="KW-0472">Membrane</keyword>
<keyword evidence="4" id="KW-1185">Reference proteome</keyword>
<feature type="transmembrane region" description="Helical" evidence="1">
    <location>
        <begin position="46"/>
        <end position="67"/>
    </location>
</feature>